<dbReference type="EMBL" id="DRHY01000104">
    <property type="protein sequence ID" value="HEC73707.1"/>
    <property type="molecule type" value="Genomic_DNA"/>
</dbReference>
<dbReference type="AlphaFoldDB" id="A0A7C1ZQL6"/>
<sequence>MNIQGVYAAARDFRSAIEACSSSLGVSFKSFPSGACGDVTPLLGTYLIGRGFGEFQYMLGNYGSRGDDGWSSHAWLQSGDLVVDITADQFHDVSERGKRRTNPIYRSLSNSANLSVKPSGE</sequence>
<protein>
    <recommendedName>
        <fullName evidence="2">Microcin J25-processing protein McjB C-terminal domain-containing protein</fullName>
    </recommendedName>
</protein>
<proteinExistence type="predicted"/>
<name>A0A7C1ZQL6_9GAMM</name>
<organism evidence="1">
    <name type="scientific">Methylophaga aminisulfidivorans</name>
    <dbReference type="NCBI Taxonomy" id="230105"/>
    <lineage>
        <taxon>Bacteria</taxon>
        <taxon>Pseudomonadati</taxon>
        <taxon>Pseudomonadota</taxon>
        <taxon>Gammaproteobacteria</taxon>
        <taxon>Thiotrichales</taxon>
        <taxon>Piscirickettsiaceae</taxon>
        <taxon>Methylophaga</taxon>
    </lineage>
</organism>
<comment type="caution">
    <text evidence="1">The sequence shown here is derived from an EMBL/GenBank/DDBJ whole genome shotgun (WGS) entry which is preliminary data.</text>
</comment>
<gene>
    <name evidence="1" type="ORF">ENI26_04945</name>
</gene>
<evidence type="ECO:0008006" key="2">
    <source>
        <dbReference type="Google" id="ProtNLM"/>
    </source>
</evidence>
<dbReference type="Proteomes" id="UP000886384">
    <property type="component" value="Unassembled WGS sequence"/>
</dbReference>
<reference evidence="1" key="1">
    <citation type="journal article" date="2020" name="mSystems">
        <title>Genome- and Community-Level Interaction Insights into Carbon Utilization and Element Cycling Functions of Hydrothermarchaeota in Hydrothermal Sediment.</title>
        <authorList>
            <person name="Zhou Z."/>
            <person name="Liu Y."/>
            <person name="Xu W."/>
            <person name="Pan J."/>
            <person name="Luo Z.H."/>
            <person name="Li M."/>
        </authorList>
    </citation>
    <scope>NUCLEOTIDE SEQUENCE [LARGE SCALE GENOMIC DNA]</scope>
    <source>
        <strain evidence="1">HyVt-380</strain>
    </source>
</reference>
<accession>A0A7C1ZQL6</accession>
<evidence type="ECO:0000313" key="1">
    <source>
        <dbReference type="EMBL" id="HEC73707.1"/>
    </source>
</evidence>